<sequence length="441" mass="47952">MLPTPPLLPLRLPRSPIGPDPLRRIRVPRDLAPLVHRSAHEEDPASAGMTTEGVERIWDAVERLYRHGVHPAIGLCVRREGRVVLDRSIGWARGGGPGSDVPEADRMPATPDVPYCIFSASKAITATVVHLLDERGVLHIGDRVAEYVPEFAGRGKHRITIDHVLSHRAGIPNIRKEAIDLERIGDRAFLLGEIADAMVRTRPGSRLAYHAVSGGFVLGEIVHRVTGKDLRQVLQEELLDPLGFRWTNYGVAPQDLDAVGLASPTGPPPLPPLSTVLDRALGLPLDAVTEISNDPRFLRAIVPAGNVVSTANELSRFFDLLRAGGELDGVRILEPRTIRRAIIERSHHEVDLSLVAPLRHASGYMLGAKQLSLYGPDTEMAFGHLGFTNVLGWADPRRELAVGLVTSGKPALAPHLPDLRTLTVRIAQAAPKVEQPALYAA</sequence>
<comment type="caution">
    <text evidence="2">The sequence shown here is derived from an EMBL/GenBank/DDBJ whole genome shotgun (WGS) entry which is preliminary data.</text>
</comment>
<evidence type="ECO:0000313" key="3">
    <source>
        <dbReference type="Proteomes" id="UP001277761"/>
    </source>
</evidence>
<reference evidence="2 3" key="1">
    <citation type="submission" date="2023-11" db="EMBL/GenBank/DDBJ databases">
        <authorList>
            <person name="Xu M."/>
            <person name="Jiang T."/>
        </authorList>
    </citation>
    <scope>NUCLEOTIDE SEQUENCE [LARGE SCALE GENOMIC DNA]</scope>
    <source>
        <strain evidence="2 3">SD</strain>
    </source>
</reference>
<dbReference type="Pfam" id="PF00144">
    <property type="entry name" value="Beta-lactamase"/>
    <property type="match status" value="1"/>
</dbReference>
<dbReference type="EMBL" id="JAXAVX010000002">
    <property type="protein sequence ID" value="MDX8151138.1"/>
    <property type="molecule type" value="Genomic_DNA"/>
</dbReference>
<dbReference type="InterPro" id="IPR052907">
    <property type="entry name" value="Beta-lactamase/esterase"/>
</dbReference>
<name>A0ABU4VH60_9ACTN</name>
<dbReference type="EC" id="3.1.1.103" evidence="2"/>
<dbReference type="SUPFAM" id="SSF56601">
    <property type="entry name" value="beta-lactamase/transpeptidase-like"/>
    <property type="match status" value="1"/>
</dbReference>
<protein>
    <submittedName>
        <fullName evidence="2">Serine hydrolase domain-containing protein</fullName>
        <ecNumber evidence="2">3.1.1.103</ecNumber>
    </submittedName>
</protein>
<organism evidence="2 3">
    <name type="scientific">Patulibacter brassicae</name>
    <dbReference type="NCBI Taxonomy" id="1705717"/>
    <lineage>
        <taxon>Bacteria</taxon>
        <taxon>Bacillati</taxon>
        <taxon>Actinomycetota</taxon>
        <taxon>Thermoleophilia</taxon>
        <taxon>Solirubrobacterales</taxon>
        <taxon>Patulibacteraceae</taxon>
        <taxon>Patulibacter</taxon>
    </lineage>
</organism>
<gene>
    <name evidence="2" type="ORF">SK069_06010</name>
</gene>
<accession>A0ABU4VH60</accession>
<dbReference type="InterPro" id="IPR012338">
    <property type="entry name" value="Beta-lactam/transpept-like"/>
</dbReference>
<proteinExistence type="predicted"/>
<evidence type="ECO:0000313" key="2">
    <source>
        <dbReference type="EMBL" id="MDX8151138.1"/>
    </source>
</evidence>
<dbReference type="Proteomes" id="UP001277761">
    <property type="component" value="Unassembled WGS sequence"/>
</dbReference>
<dbReference type="RefSeq" id="WP_319953291.1">
    <property type="nucleotide sequence ID" value="NZ_JAXAVX010000002.1"/>
</dbReference>
<keyword evidence="3" id="KW-1185">Reference proteome</keyword>
<evidence type="ECO:0000259" key="1">
    <source>
        <dbReference type="Pfam" id="PF00144"/>
    </source>
</evidence>
<dbReference type="GO" id="GO:0016787">
    <property type="term" value="F:hydrolase activity"/>
    <property type="evidence" value="ECO:0007669"/>
    <property type="project" value="UniProtKB-KW"/>
</dbReference>
<dbReference type="InterPro" id="IPR001466">
    <property type="entry name" value="Beta-lactam-related"/>
</dbReference>
<dbReference type="PANTHER" id="PTHR43319">
    <property type="entry name" value="BETA-LACTAMASE-RELATED"/>
    <property type="match status" value="1"/>
</dbReference>
<feature type="domain" description="Beta-lactamase-related" evidence="1">
    <location>
        <begin position="62"/>
        <end position="414"/>
    </location>
</feature>
<keyword evidence="2" id="KW-0378">Hydrolase</keyword>
<dbReference type="PANTHER" id="PTHR43319:SF3">
    <property type="entry name" value="BETA-LACTAMASE-RELATED DOMAIN-CONTAINING PROTEIN"/>
    <property type="match status" value="1"/>
</dbReference>
<dbReference type="Gene3D" id="3.40.710.10">
    <property type="entry name" value="DD-peptidase/beta-lactamase superfamily"/>
    <property type="match status" value="1"/>
</dbReference>